<feature type="domain" description="DnaB/C C-terminal" evidence="3">
    <location>
        <begin position="319"/>
        <end position="394"/>
    </location>
</feature>
<feature type="compositionally biased region" description="Polar residues" evidence="2">
    <location>
        <begin position="432"/>
        <end position="443"/>
    </location>
</feature>
<dbReference type="Proteomes" id="UP000321409">
    <property type="component" value="Unassembled WGS sequence"/>
</dbReference>
<name>A0ABQ0X9R4_9LACO</name>
<feature type="compositionally biased region" description="Basic and acidic residues" evidence="2">
    <location>
        <begin position="417"/>
        <end position="431"/>
    </location>
</feature>
<keyword evidence="6" id="KW-1185">Reference proteome</keyword>
<proteinExistence type="inferred from homology"/>
<evidence type="ECO:0000313" key="6">
    <source>
        <dbReference type="Proteomes" id="UP000321409"/>
    </source>
</evidence>
<keyword evidence="5" id="KW-0378">Hydrolase</keyword>
<comment type="similarity">
    <text evidence="1">Belongs to the DnaB/DnaD family.</text>
</comment>
<protein>
    <submittedName>
        <fullName evidence="5">Helicase DnaB</fullName>
    </submittedName>
</protein>
<dbReference type="Pfam" id="PF07261">
    <property type="entry name" value="DnaB_2"/>
    <property type="match status" value="1"/>
</dbReference>
<evidence type="ECO:0000256" key="1">
    <source>
        <dbReference type="ARBA" id="ARBA00093462"/>
    </source>
</evidence>
<comment type="caution">
    <text evidence="5">The sequence shown here is derived from an EMBL/GenBank/DDBJ whole genome shotgun (WGS) entry which is preliminary data.</text>
</comment>
<evidence type="ECO:0000313" key="5">
    <source>
        <dbReference type="EMBL" id="GEP22853.1"/>
    </source>
</evidence>
<sequence length="461" mass="52218">MAQPMQKLTPDTKFLMINTSINTELDHNILTNLYLPIIGEQALVLYELLWSLSLDDNNRLKLHKHYELQSMLNMGTSEISDSRKRLEAVNLLASLVSKKAPESLVYALQKPLSATEFLKTDILSILLLGKVGDDTYQQIVSRLVIPHPDLGEVTNVSASLLDVFQIPKNLIKNIPGTVNDAKRAVNQNSQSVKMSQLEPNRSSFDFELLLEMLDNSYVDLISVKAARNLILSEHLLYGIDEIEMSKLIQRATNLSTDQLNEKQLKFLIANDFKQASIKPQPVNKPVASESALSADNQRVNQKTQQLIKICQTTAPMVFLEQIKKQKDGIVTEGEQRVLRDLINYRKFSNEVINMMVYTILVTEKQSTLIKALTVTIADNWAQHHVVDAASAIAYLQKRGDDKKKMAGKRYNNSRRINVKETLPDWAKEQPQKKSSQPAQTKISQAEKKAIQEKLAKFRKQK</sequence>
<keyword evidence="5" id="KW-0067">ATP-binding</keyword>
<feature type="domain" description="Replicative helicase loading/DNA remodeling protein DnaB N-terminal winged helix" evidence="4">
    <location>
        <begin position="10"/>
        <end position="260"/>
    </location>
</feature>
<accession>A0ABQ0X9R4</accession>
<dbReference type="Pfam" id="PF25888">
    <property type="entry name" value="WHD_DnaB"/>
    <property type="match status" value="1"/>
</dbReference>
<dbReference type="InterPro" id="IPR058660">
    <property type="entry name" value="WHD_DnaB"/>
</dbReference>
<dbReference type="InterPro" id="IPR006343">
    <property type="entry name" value="DnaB/C_C"/>
</dbReference>
<feature type="region of interest" description="Disordered" evidence="2">
    <location>
        <begin position="417"/>
        <end position="447"/>
    </location>
</feature>
<evidence type="ECO:0000259" key="3">
    <source>
        <dbReference type="Pfam" id="PF07261"/>
    </source>
</evidence>
<gene>
    <name evidence="5" type="primary">dnaB_1</name>
    <name evidence="5" type="ORF">LDI01_04460</name>
</gene>
<dbReference type="RefSeq" id="WP_057865531.1">
    <property type="nucleotide sequence ID" value="NZ_BKAB01000004.1"/>
</dbReference>
<evidence type="ECO:0000256" key="2">
    <source>
        <dbReference type="SAM" id="MobiDB-lite"/>
    </source>
</evidence>
<organism evidence="5 6">
    <name type="scientific">Lentilactobacillus diolivorans</name>
    <dbReference type="NCBI Taxonomy" id="179838"/>
    <lineage>
        <taxon>Bacteria</taxon>
        <taxon>Bacillati</taxon>
        <taxon>Bacillota</taxon>
        <taxon>Bacilli</taxon>
        <taxon>Lactobacillales</taxon>
        <taxon>Lactobacillaceae</taxon>
        <taxon>Lentilactobacillus</taxon>
    </lineage>
</organism>
<reference evidence="5 6" key="1">
    <citation type="submission" date="2019-07" db="EMBL/GenBank/DDBJ databases">
        <title>Whole genome shotgun sequence of Lactobacillus diolivorans NBRC 107869.</title>
        <authorList>
            <person name="Hosoyama A."/>
            <person name="Uohara A."/>
            <person name="Ohji S."/>
            <person name="Ichikawa N."/>
        </authorList>
    </citation>
    <scope>NUCLEOTIDE SEQUENCE [LARGE SCALE GENOMIC DNA]</scope>
    <source>
        <strain evidence="5 6">NBRC 107869</strain>
    </source>
</reference>
<evidence type="ECO:0000259" key="4">
    <source>
        <dbReference type="Pfam" id="PF25888"/>
    </source>
</evidence>
<keyword evidence="5" id="KW-0347">Helicase</keyword>
<dbReference type="EMBL" id="BKAB01000004">
    <property type="protein sequence ID" value="GEP22853.1"/>
    <property type="molecule type" value="Genomic_DNA"/>
</dbReference>
<dbReference type="GO" id="GO:0004386">
    <property type="term" value="F:helicase activity"/>
    <property type="evidence" value="ECO:0007669"/>
    <property type="project" value="UniProtKB-KW"/>
</dbReference>
<keyword evidence="5" id="KW-0547">Nucleotide-binding</keyword>